<name>A0A7T7I570_9ACTN</name>
<feature type="chain" id="PRO_5032847111" evidence="1">
    <location>
        <begin position="34"/>
        <end position="385"/>
    </location>
</feature>
<dbReference type="Proteomes" id="UP000595636">
    <property type="component" value="Chromosome"/>
</dbReference>
<organism evidence="3 4">
    <name type="scientific">Streptomyces liliifuscus</name>
    <dbReference type="NCBI Taxonomy" id="2797636"/>
    <lineage>
        <taxon>Bacteria</taxon>
        <taxon>Bacillati</taxon>
        <taxon>Actinomycetota</taxon>
        <taxon>Actinomycetes</taxon>
        <taxon>Kitasatosporales</taxon>
        <taxon>Streptomycetaceae</taxon>
        <taxon>Streptomyces</taxon>
    </lineage>
</organism>
<evidence type="ECO:0000256" key="1">
    <source>
        <dbReference type="SAM" id="SignalP"/>
    </source>
</evidence>
<dbReference type="InterPro" id="IPR050491">
    <property type="entry name" value="AmpC-like"/>
</dbReference>
<keyword evidence="1" id="KW-0732">Signal</keyword>
<dbReference type="KEGG" id="slf:JEQ17_18385"/>
<dbReference type="AlphaFoldDB" id="A0A7T7I570"/>
<evidence type="ECO:0000313" key="4">
    <source>
        <dbReference type="Proteomes" id="UP000595636"/>
    </source>
</evidence>
<dbReference type="PANTHER" id="PTHR46825:SF7">
    <property type="entry name" value="D-ALANYL-D-ALANINE CARBOXYPEPTIDASE"/>
    <property type="match status" value="1"/>
</dbReference>
<dbReference type="EMBL" id="CP066831">
    <property type="protein sequence ID" value="QQM41245.1"/>
    <property type="molecule type" value="Genomic_DNA"/>
</dbReference>
<sequence>MANLLGRKRCWRTAAAAGAVAAVLVVGTVPAMAAGDSGVGAGDPGHGVVRGDRGLDKEALRAALAGLPDANVTGGLIRMSGTDGRWSGTAGPSVPATDAHFRIGSVTKIFTSTVLLQLAAEGRLTLDDTVQELMPGLLPPGYYPVTVGQLLSHTSGLQIMTCATEDMSPREAVDASLACGEPTEPGKATRYNGINYFIAGLIIEQVTGHSYGSEVRSRILKPLRLRDTYVPALDDWSIPAPHTRGLVAVPDSGDLKDVSVQNPYGWAEGGMISNAPDLARFFTALYRGHLLPPAQQKDLFRMPAAAGGDKQFSYGGLQRTEFPDGTVVWGKSGHVPGYTSGVFATRDLRRVLVYALNPTDRYPELPYVLRIAGAAFDVPAPATAG</sequence>
<dbReference type="PANTHER" id="PTHR46825">
    <property type="entry name" value="D-ALANYL-D-ALANINE-CARBOXYPEPTIDASE/ENDOPEPTIDASE AMPH"/>
    <property type="match status" value="1"/>
</dbReference>
<feature type="domain" description="Beta-lactamase-related" evidence="2">
    <location>
        <begin position="96"/>
        <end position="360"/>
    </location>
</feature>
<feature type="signal peptide" evidence="1">
    <location>
        <begin position="1"/>
        <end position="33"/>
    </location>
</feature>
<dbReference type="InterPro" id="IPR012338">
    <property type="entry name" value="Beta-lactam/transpept-like"/>
</dbReference>
<accession>A0A7T7I570</accession>
<protein>
    <submittedName>
        <fullName evidence="3">Beta-lactamase family protein</fullName>
    </submittedName>
</protein>
<gene>
    <name evidence="3" type="ORF">JEQ17_18385</name>
</gene>
<dbReference type="SUPFAM" id="SSF56601">
    <property type="entry name" value="beta-lactamase/transpeptidase-like"/>
    <property type="match status" value="1"/>
</dbReference>
<evidence type="ECO:0000313" key="3">
    <source>
        <dbReference type="EMBL" id="QQM41245.1"/>
    </source>
</evidence>
<evidence type="ECO:0000259" key="2">
    <source>
        <dbReference type="Pfam" id="PF00144"/>
    </source>
</evidence>
<keyword evidence="4" id="KW-1185">Reference proteome</keyword>
<dbReference type="Pfam" id="PF00144">
    <property type="entry name" value="Beta-lactamase"/>
    <property type="match status" value="1"/>
</dbReference>
<dbReference type="Gene3D" id="3.40.710.10">
    <property type="entry name" value="DD-peptidase/beta-lactamase superfamily"/>
    <property type="match status" value="1"/>
</dbReference>
<proteinExistence type="predicted"/>
<reference evidence="3 4" key="1">
    <citation type="submission" date="2020-12" db="EMBL/GenBank/DDBJ databases">
        <title>A novel species.</title>
        <authorList>
            <person name="Li K."/>
        </authorList>
    </citation>
    <scope>NUCLEOTIDE SEQUENCE [LARGE SCALE GENOMIC DNA]</scope>
    <source>
        <strain evidence="3 4">ZYC-3</strain>
    </source>
</reference>
<dbReference type="RefSeq" id="WP_200396262.1">
    <property type="nucleotide sequence ID" value="NZ_CP066831.1"/>
</dbReference>
<dbReference type="InterPro" id="IPR001466">
    <property type="entry name" value="Beta-lactam-related"/>
</dbReference>